<dbReference type="InterPro" id="IPR035965">
    <property type="entry name" value="PAS-like_dom_sf"/>
</dbReference>
<comment type="caution">
    <text evidence="2">The sequence shown here is derived from an EMBL/GenBank/DDBJ whole genome shotgun (WGS) entry which is preliminary data.</text>
</comment>
<dbReference type="InterPro" id="IPR000014">
    <property type="entry name" value="PAS"/>
</dbReference>
<dbReference type="RefSeq" id="WP_282704648.1">
    <property type="nucleotide sequence ID" value="NZ_JAAGKO020000025.1"/>
</dbReference>
<dbReference type="InterPro" id="IPR016032">
    <property type="entry name" value="Sig_transdc_resp-reg_C-effctor"/>
</dbReference>
<name>A0ABT6W1I9_9ACTN</name>
<evidence type="ECO:0000259" key="1">
    <source>
        <dbReference type="Pfam" id="PF08448"/>
    </source>
</evidence>
<dbReference type="SUPFAM" id="SSF55785">
    <property type="entry name" value="PYP-like sensor domain (PAS domain)"/>
    <property type="match status" value="1"/>
</dbReference>
<dbReference type="InterPro" id="IPR036388">
    <property type="entry name" value="WH-like_DNA-bd_sf"/>
</dbReference>
<dbReference type="Gene3D" id="1.10.10.10">
    <property type="entry name" value="Winged helix-like DNA-binding domain superfamily/Winged helix DNA-binding domain"/>
    <property type="match status" value="1"/>
</dbReference>
<feature type="domain" description="PAS fold-4" evidence="1">
    <location>
        <begin position="27"/>
        <end position="115"/>
    </location>
</feature>
<dbReference type="Proteomes" id="UP001156398">
    <property type="component" value="Unassembled WGS sequence"/>
</dbReference>
<proteinExistence type="predicted"/>
<dbReference type="SUPFAM" id="SSF46894">
    <property type="entry name" value="C-terminal effector domain of the bipartite response regulators"/>
    <property type="match status" value="1"/>
</dbReference>
<protein>
    <submittedName>
        <fullName evidence="2">PAS domain-containing protein</fullName>
    </submittedName>
</protein>
<dbReference type="InterPro" id="IPR013656">
    <property type="entry name" value="PAS_4"/>
</dbReference>
<evidence type="ECO:0000313" key="2">
    <source>
        <dbReference type="EMBL" id="MDI5964618.1"/>
    </source>
</evidence>
<dbReference type="Pfam" id="PF08448">
    <property type="entry name" value="PAS_4"/>
    <property type="match status" value="1"/>
</dbReference>
<reference evidence="2 3" key="1">
    <citation type="submission" date="2023-05" db="EMBL/GenBank/DDBJ databases">
        <title>Streptantibioticus silvisoli sp. nov., acidotolerant actinomycetes 1 from pine litter.</title>
        <authorList>
            <person name="Swiecimska M."/>
            <person name="Golinska P."/>
            <person name="Sangal V."/>
            <person name="Wachnowicz B."/>
            <person name="Goodfellow M."/>
        </authorList>
    </citation>
    <scope>NUCLEOTIDE SEQUENCE [LARGE SCALE GENOMIC DNA]</scope>
    <source>
        <strain evidence="2 3">SL54</strain>
    </source>
</reference>
<dbReference type="EMBL" id="JAAGKO020000025">
    <property type="protein sequence ID" value="MDI5964618.1"/>
    <property type="molecule type" value="Genomic_DNA"/>
</dbReference>
<evidence type="ECO:0000313" key="3">
    <source>
        <dbReference type="Proteomes" id="UP001156398"/>
    </source>
</evidence>
<gene>
    <name evidence="2" type="ORF">POF43_018115</name>
</gene>
<keyword evidence="3" id="KW-1185">Reference proteome</keyword>
<accession>A0ABT6W1I9</accession>
<dbReference type="CDD" id="cd00130">
    <property type="entry name" value="PAS"/>
    <property type="match status" value="1"/>
</dbReference>
<organism evidence="2 3">
    <name type="scientific">Streptantibioticus silvisoli</name>
    <dbReference type="NCBI Taxonomy" id="2705255"/>
    <lineage>
        <taxon>Bacteria</taxon>
        <taxon>Bacillati</taxon>
        <taxon>Actinomycetota</taxon>
        <taxon>Actinomycetes</taxon>
        <taxon>Kitasatosporales</taxon>
        <taxon>Streptomycetaceae</taxon>
        <taxon>Streptantibioticus</taxon>
    </lineage>
</organism>
<dbReference type="Gene3D" id="3.30.450.20">
    <property type="entry name" value="PAS domain"/>
    <property type="match status" value="1"/>
</dbReference>
<sequence>MEGLPDFPDDAQDDPVVWRNRALALLDRLLTPVAVCRTGGTILLANPAWAREWGTVPGRMRGRDVLDLLSPRSADQLHRIAEAVRLGHRSRYRVEVGWTAAGHGERRGELTVEPVSVSPEESPGLLVQLWKPAAAGPDTVTPPRVDDVDARLLALAASGATTDAMARAVGMTADGVNYHFSRLAERWAVRGRTALVARAYVLGVLDPRAWPPEPTA</sequence>